<name>A0AAE1M0S9_9HYPO</name>
<reference evidence="1" key="1">
    <citation type="submission" date="2023-11" db="EMBL/GenBank/DDBJ databases">
        <title>The genome sequences of three competitors of mushroom-forming fungi.</title>
        <authorList>
            <person name="Beijen E."/>
            <person name="Ohm R.A."/>
        </authorList>
    </citation>
    <scope>NUCLEOTIDE SEQUENCE</scope>
    <source>
        <strain evidence="1">CBS 100526</strain>
    </source>
</reference>
<dbReference type="AlphaFoldDB" id="A0AAE1M0S9"/>
<keyword evidence="2" id="KW-1185">Reference proteome</keyword>
<protein>
    <submittedName>
        <fullName evidence="1">Uncharacterized protein</fullName>
    </submittedName>
</protein>
<comment type="caution">
    <text evidence="1">The sequence shown here is derived from an EMBL/GenBank/DDBJ whole genome shotgun (WGS) entry which is preliminary data.</text>
</comment>
<sequence length="145" mass="15990">MLLLAVSSRGFNVPEMLGPINNPPGMSRFNAGQSFTTVTPGRRATRLLLADSYPIVMRVLSHVISPHHSDALSPLQCAHAMYPRPRHRGNIDIRNGHRNTGVLAKWLLRCVKHGAGSTIEVRTHLYATLAGFIDPCQSQMPSLSW</sequence>
<dbReference type="Proteomes" id="UP001273209">
    <property type="component" value="Unassembled WGS sequence"/>
</dbReference>
<proteinExistence type="predicted"/>
<dbReference type="RefSeq" id="XP_062757097.1">
    <property type="nucleotide sequence ID" value="XM_062898440.1"/>
</dbReference>
<gene>
    <name evidence="1" type="ORF">Triagg1_4077</name>
</gene>
<accession>A0AAE1M0S9</accession>
<organism evidence="1 2">
    <name type="scientific">Trichoderma aggressivum f. europaeum</name>
    <dbReference type="NCBI Taxonomy" id="173218"/>
    <lineage>
        <taxon>Eukaryota</taxon>
        <taxon>Fungi</taxon>
        <taxon>Dikarya</taxon>
        <taxon>Ascomycota</taxon>
        <taxon>Pezizomycotina</taxon>
        <taxon>Sordariomycetes</taxon>
        <taxon>Hypocreomycetidae</taxon>
        <taxon>Hypocreales</taxon>
        <taxon>Hypocreaceae</taxon>
        <taxon>Trichoderma</taxon>
    </lineage>
</organism>
<evidence type="ECO:0000313" key="2">
    <source>
        <dbReference type="Proteomes" id="UP001273209"/>
    </source>
</evidence>
<evidence type="ECO:0000313" key="1">
    <source>
        <dbReference type="EMBL" id="KAK4077110.1"/>
    </source>
</evidence>
<dbReference type="EMBL" id="JAWRVG010000012">
    <property type="protein sequence ID" value="KAK4077110.1"/>
    <property type="molecule type" value="Genomic_DNA"/>
</dbReference>
<dbReference type="GeneID" id="87918345"/>